<accession>A0A087TYG1</accession>
<dbReference type="Proteomes" id="UP000054359">
    <property type="component" value="Unassembled WGS sequence"/>
</dbReference>
<evidence type="ECO:0000256" key="12">
    <source>
        <dbReference type="RuleBase" id="RU000492"/>
    </source>
</evidence>
<dbReference type="GO" id="GO:0016787">
    <property type="term" value="F:hydrolase activity"/>
    <property type="evidence" value="ECO:0007669"/>
    <property type="project" value="UniProtKB-KW"/>
</dbReference>
<dbReference type="InterPro" id="IPR001650">
    <property type="entry name" value="Helicase_C-like"/>
</dbReference>
<feature type="domain" description="Helicase ATP-binding" evidence="15">
    <location>
        <begin position="215"/>
        <end position="389"/>
    </location>
</feature>
<dbReference type="InterPro" id="IPR011545">
    <property type="entry name" value="DEAD/DEAH_box_helicase_dom"/>
</dbReference>
<dbReference type="CDD" id="cd18787">
    <property type="entry name" value="SF2_C_DEAD"/>
    <property type="match status" value="1"/>
</dbReference>
<dbReference type="PROSITE" id="PS00039">
    <property type="entry name" value="DEAD_ATP_HELICASE"/>
    <property type="match status" value="1"/>
</dbReference>
<dbReference type="PANTHER" id="PTHR47959">
    <property type="entry name" value="ATP-DEPENDENT RNA HELICASE RHLE-RELATED"/>
    <property type="match status" value="1"/>
</dbReference>
<evidence type="ECO:0000256" key="9">
    <source>
        <dbReference type="ARBA" id="ARBA00043999"/>
    </source>
</evidence>
<feature type="compositionally biased region" description="Basic and acidic residues" evidence="14">
    <location>
        <begin position="118"/>
        <end position="128"/>
    </location>
</feature>
<dbReference type="AlphaFoldDB" id="A0A087TYG1"/>
<dbReference type="STRING" id="407821.A0A087TYG1"/>
<evidence type="ECO:0000313" key="19">
    <source>
        <dbReference type="Proteomes" id="UP000054359"/>
    </source>
</evidence>
<feature type="short sequence motif" description="Q motif" evidence="11">
    <location>
        <begin position="184"/>
        <end position="212"/>
    </location>
</feature>
<feature type="domain" description="DEAD-box RNA helicase Q" evidence="17">
    <location>
        <begin position="184"/>
        <end position="212"/>
    </location>
</feature>
<keyword evidence="8" id="KW-0539">Nucleus</keyword>
<dbReference type="InterPro" id="IPR014014">
    <property type="entry name" value="RNA_helicase_DEAD_Q_motif"/>
</dbReference>
<dbReference type="PANTHER" id="PTHR47959:SF1">
    <property type="entry name" value="ATP-DEPENDENT RNA HELICASE DBPA"/>
    <property type="match status" value="1"/>
</dbReference>
<evidence type="ECO:0000256" key="14">
    <source>
        <dbReference type="SAM" id="MobiDB-lite"/>
    </source>
</evidence>
<feature type="region of interest" description="Disordered" evidence="14">
    <location>
        <begin position="18"/>
        <end position="48"/>
    </location>
</feature>
<evidence type="ECO:0000256" key="5">
    <source>
        <dbReference type="ARBA" id="ARBA00022801"/>
    </source>
</evidence>
<dbReference type="InterPro" id="IPR050079">
    <property type="entry name" value="DEAD_box_RNA_helicase"/>
</dbReference>
<dbReference type="CDD" id="cd17947">
    <property type="entry name" value="DEADc_DDX27"/>
    <property type="match status" value="1"/>
</dbReference>
<comment type="catalytic activity">
    <reaction evidence="10">
        <text>ATP + H2O = ADP + phosphate + H(+)</text>
        <dbReference type="Rhea" id="RHEA:13065"/>
        <dbReference type="ChEBI" id="CHEBI:15377"/>
        <dbReference type="ChEBI" id="CHEBI:15378"/>
        <dbReference type="ChEBI" id="CHEBI:30616"/>
        <dbReference type="ChEBI" id="CHEBI:43474"/>
        <dbReference type="ChEBI" id="CHEBI:456216"/>
        <dbReference type="EC" id="3.6.4.13"/>
    </reaction>
</comment>
<dbReference type="GO" id="GO:0006364">
    <property type="term" value="P:rRNA processing"/>
    <property type="evidence" value="ECO:0007669"/>
    <property type="project" value="UniProtKB-ARBA"/>
</dbReference>
<dbReference type="Pfam" id="PF00271">
    <property type="entry name" value="Helicase_C"/>
    <property type="match status" value="1"/>
</dbReference>
<dbReference type="Pfam" id="PF00270">
    <property type="entry name" value="DEAD"/>
    <property type="match status" value="1"/>
</dbReference>
<dbReference type="FunFam" id="3.40.50.300:FF:000842">
    <property type="entry name" value="ATP-dependent RNA helicase DRS1"/>
    <property type="match status" value="1"/>
</dbReference>
<comment type="subcellular location">
    <subcellularLocation>
        <location evidence="1">Nucleus</location>
        <location evidence="1">Nucleolus</location>
    </subcellularLocation>
</comment>
<reference evidence="18 19" key="1">
    <citation type="submission" date="2013-11" db="EMBL/GenBank/DDBJ databases">
        <title>Genome sequencing of Stegodyphus mimosarum.</title>
        <authorList>
            <person name="Bechsgaard J."/>
        </authorList>
    </citation>
    <scope>NUCLEOTIDE SEQUENCE [LARGE SCALE GENOMIC DNA]</scope>
</reference>
<dbReference type="InterPro" id="IPR014001">
    <property type="entry name" value="Helicase_ATP-bd"/>
</dbReference>
<evidence type="ECO:0000313" key="18">
    <source>
        <dbReference type="EMBL" id="KFM70150.1"/>
    </source>
</evidence>
<evidence type="ECO:0000256" key="10">
    <source>
        <dbReference type="ARBA" id="ARBA00047984"/>
    </source>
</evidence>
<keyword evidence="19" id="KW-1185">Reference proteome</keyword>
<feature type="region of interest" description="Disordered" evidence="14">
    <location>
        <begin position="86"/>
        <end position="128"/>
    </location>
</feature>
<dbReference type="EMBL" id="KK117324">
    <property type="protein sequence ID" value="KFM70150.1"/>
    <property type="molecule type" value="Genomic_DNA"/>
</dbReference>
<feature type="non-terminal residue" evidence="18">
    <location>
        <position position="626"/>
    </location>
</feature>
<evidence type="ECO:0000259" key="17">
    <source>
        <dbReference type="PROSITE" id="PS51195"/>
    </source>
</evidence>
<dbReference type="GO" id="GO:0003676">
    <property type="term" value="F:nucleic acid binding"/>
    <property type="evidence" value="ECO:0007669"/>
    <property type="project" value="InterPro"/>
</dbReference>
<keyword evidence="6 12" id="KW-0347">Helicase</keyword>
<evidence type="ECO:0000256" key="8">
    <source>
        <dbReference type="ARBA" id="ARBA00023242"/>
    </source>
</evidence>
<evidence type="ECO:0000256" key="13">
    <source>
        <dbReference type="SAM" id="Coils"/>
    </source>
</evidence>
<keyword evidence="4 12" id="KW-0547">Nucleotide-binding</keyword>
<comment type="similarity">
    <text evidence="9">Belongs to the DEAD box helicase family. DDX27/DRS1 subfamily.</text>
</comment>
<sequence>METNFLNEYGVIRTLGDEDLVDSSHDDSDEDVEETEAAKFSSSFVFDDNDSTQNSAWNDIKKYVRGKPSTLEEKIAQIREERRQKRLKKQSVACNAADVKQENMDADNGDDDDVQNNEQEHDSDKMLDEETEDIALSSSDNEDISDVIKVKKKKKKKNNRLGLEKAVSIVNDVIGEELEYDASMTFQQMNLSRPLQKAITSMNFVHPTPIQAATIPVALMGRDIYGCAATGTGKTAAFMLPVLERLLFKPKDKPVTRVLVILPTRELAVQVYQVSKQLAQFTKIEIALSAGGLELKPQEQALRRLPDIIVATPGRLLDHLENTPSFSLHYIEILILDEADRILDEYFAEQMKEIIKQCSYTRQTMLFSATLNDEVKDLAASALKNPVKIFINSNTDVAFNLHQEFIRIRPNREADREAILAALVSRAFQDHVMVFAQTKQQVHRLYVLLQLLGIKASELHGNMNQPQRLEALRKFKEEEVDVLVATDVAARGLDIPGVKTVINFTLPCTLQHYIHRVGRTARAGKTGRSVSMVGEKERKLLKEIVKKTKKSVRSRVIAPEIISKYYAQVTSLEEDLSRVMREEKEEKELQSMEKCVKKAENLIEGKKDNELKRGWFQTPAEKKRER</sequence>
<dbReference type="OMA" id="KYANCTA"/>
<evidence type="ECO:0000256" key="2">
    <source>
        <dbReference type="ARBA" id="ARBA00012552"/>
    </source>
</evidence>
<dbReference type="SUPFAM" id="SSF52540">
    <property type="entry name" value="P-loop containing nucleoside triphosphate hydrolases"/>
    <property type="match status" value="1"/>
</dbReference>
<dbReference type="GO" id="GO:0005829">
    <property type="term" value="C:cytosol"/>
    <property type="evidence" value="ECO:0007669"/>
    <property type="project" value="TreeGrafter"/>
</dbReference>
<evidence type="ECO:0000256" key="3">
    <source>
        <dbReference type="ARBA" id="ARBA00022517"/>
    </source>
</evidence>
<proteinExistence type="inferred from homology"/>
<keyword evidence="13" id="KW-0175">Coiled coil</keyword>
<evidence type="ECO:0000256" key="6">
    <source>
        <dbReference type="ARBA" id="ARBA00022806"/>
    </source>
</evidence>
<evidence type="ECO:0000259" key="15">
    <source>
        <dbReference type="PROSITE" id="PS51192"/>
    </source>
</evidence>
<feature type="compositionally biased region" description="Acidic residues" evidence="14">
    <location>
        <begin position="104"/>
        <end position="115"/>
    </location>
</feature>
<name>A0A087TYG1_STEMI</name>
<feature type="coiled-coil region" evidence="13">
    <location>
        <begin position="562"/>
        <end position="609"/>
    </location>
</feature>
<dbReference type="SMART" id="SM00487">
    <property type="entry name" value="DEXDc"/>
    <property type="match status" value="1"/>
</dbReference>
<dbReference type="Gene3D" id="3.40.50.300">
    <property type="entry name" value="P-loop containing nucleotide triphosphate hydrolases"/>
    <property type="match status" value="2"/>
</dbReference>
<organism evidence="18 19">
    <name type="scientific">Stegodyphus mimosarum</name>
    <name type="common">African social velvet spider</name>
    <dbReference type="NCBI Taxonomy" id="407821"/>
    <lineage>
        <taxon>Eukaryota</taxon>
        <taxon>Metazoa</taxon>
        <taxon>Ecdysozoa</taxon>
        <taxon>Arthropoda</taxon>
        <taxon>Chelicerata</taxon>
        <taxon>Arachnida</taxon>
        <taxon>Araneae</taxon>
        <taxon>Araneomorphae</taxon>
        <taxon>Entelegynae</taxon>
        <taxon>Eresoidea</taxon>
        <taxon>Eresidae</taxon>
        <taxon>Stegodyphus</taxon>
    </lineage>
</organism>
<evidence type="ECO:0000259" key="16">
    <source>
        <dbReference type="PROSITE" id="PS51194"/>
    </source>
</evidence>
<dbReference type="GO" id="GO:0003724">
    <property type="term" value="F:RNA helicase activity"/>
    <property type="evidence" value="ECO:0007669"/>
    <property type="project" value="UniProtKB-EC"/>
</dbReference>
<gene>
    <name evidence="18" type="ORF">X975_03340</name>
</gene>
<dbReference type="OrthoDB" id="10259843at2759"/>
<evidence type="ECO:0000256" key="7">
    <source>
        <dbReference type="ARBA" id="ARBA00022840"/>
    </source>
</evidence>
<dbReference type="PROSITE" id="PS51195">
    <property type="entry name" value="Q_MOTIF"/>
    <property type="match status" value="1"/>
</dbReference>
<dbReference type="InterPro" id="IPR000629">
    <property type="entry name" value="RNA-helicase_DEAD-box_CS"/>
</dbReference>
<protein>
    <recommendedName>
        <fullName evidence="2">RNA helicase</fullName>
        <ecNumber evidence="2">3.6.4.13</ecNumber>
    </recommendedName>
</protein>
<dbReference type="GO" id="GO:0005524">
    <property type="term" value="F:ATP binding"/>
    <property type="evidence" value="ECO:0007669"/>
    <property type="project" value="UniProtKB-KW"/>
</dbReference>
<feature type="compositionally biased region" description="Acidic residues" evidence="14">
    <location>
        <begin position="18"/>
        <end position="35"/>
    </location>
</feature>
<evidence type="ECO:0000256" key="11">
    <source>
        <dbReference type="PROSITE-ProRule" id="PRU00552"/>
    </source>
</evidence>
<feature type="domain" description="Helicase C-terminal" evidence="16">
    <location>
        <begin position="415"/>
        <end position="563"/>
    </location>
</feature>
<dbReference type="EC" id="3.6.4.13" evidence="2"/>
<dbReference type="SMART" id="SM00490">
    <property type="entry name" value="HELICc"/>
    <property type="match status" value="1"/>
</dbReference>
<dbReference type="PROSITE" id="PS51194">
    <property type="entry name" value="HELICASE_CTER"/>
    <property type="match status" value="1"/>
</dbReference>
<evidence type="ECO:0000256" key="1">
    <source>
        <dbReference type="ARBA" id="ARBA00004604"/>
    </source>
</evidence>
<evidence type="ECO:0000256" key="4">
    <source>
        <dbReference type="ARBA" id="ARBA00022741"/>
    </source>
</evidence>
<keyword evidence="7 12" id="KW-0067">ATP-binding</keyword>
<dbReference type="PROSITE" id="PS51192">
    <property type="entry name" value="HELICASE_ATP_BIND_1"/>
    <property type="match status" value="1"/>
</dbReference>
<keyword evidence="3" id="KW-0690">Ribosome biogenesis</keyword>
<dbReference type="GO" id="GO:0005730">
    <property type="term" value="C:nucleolus"/>
    <property type="evidence" value="ECO:0007669"/>
    <property type="project" value="UniProtKB-SubCell"/>
</dbReference>
<dbReference type="InterPro" id="IPR027417">
    <property type="entry name" value="P-loop_NTPase"/>
</dbReference>
<keyword evidence="5 12" id="KW-0378">Hydrolase</keyword>